<dbReference type="EMBL" id="JAQQFN010000001">
    <property type="protein sequence ID" value="MFL9881927.1"/>
    <property type="molecule type" value="Genomic_DNA"/>
</dbReference>
<feature type="active site" description="Charge relay system" evidence="5">
    <location>
        <position position="228"/>
    </location>
</feature>
<evidence type="ECO:0000256" key="6">
    <source>
        <dbReference type="SAM" id="Phobius"/>
    </source>
</evidence>
<feature type="domain" description="PKD" evidence="7">
    <location>
        <begin position="541"/>
        <end position="601"/>
    </location>
</feature>
<dbReference type="InterPro" id="IPR000209">
    <property type="entry name" value="Peptidase_S8/S53_dom"/>
</dbReference>
<evidence type="ECO:0000256" key="1">
    <source>
        <dbReference type="ARBA" id="ARBA00011073"/>
    </source>
</evidence>
<dbReference type="InterPro" id="IPR035986">
    <property type="entry name" value="PKD_dom_sf"/>
</dbReference>
<organism evidence="8 9">
    <name type="scientific">Paraburkholderia agricolaris</name>
    <dbReference type="NCBI Taxonomy" id="2152888"/>
    <lineage>
        <taxon>Bacteria</taxon>
        <taxon>Pseudomonadati</taxon>
        <taxon>Pseudomonadota</taxon>
        <taxon>Betaproteobacteria</taxon>
        <taxon>Burkholderiales</taxon>
        <taxon>Burkholderiaceae</taxon>
        <taxon>Paraburkholderia</taxon>
    </lineage>
</organism>
<keyword evidence="3 5" id="KW-0378">Hydrolase</keyword>
<keyword evidence="6" id="KW-0472">Membrane</keyword>
<comment type="similarity">
    <text evidence="1 5">Belongs to the peptidase S8 family.</text>
</comment>
<dbReference type="Pfam" id="PF18911">
    <property type="entry name" value="PKD_4"/>
    <property type="match status" value="1"/>
</dbReference>
<dbReference type="InterPro" id="IPR036852">
    <property type="entry name" value="Peptidase_S8/S53_dom_sf"/>
</dbReference>
<evidence type="ECO:0000256" key="3">
    <source>
        <dbReference type="ARBA" id="ARBA00022801"/>
    </source>
</evidence>
<dbReference type="CDD" id="cd00146">
    <property type="entry name" value="PKD"/>
    <property type="match status" value="1"/>
</dbReference>
<dbReference type="Gene3D" id="2.60.40.10">
    <property type="entry name" value="Immunoglobulins"/>
    <property type="match status" value="1"/>
</dbReference>
<keyword evidence="6" id="KW-1133">Transmembrane helix</keyword>
<feature type="active site" description="Charge relay system" evidence="5">
    <location>
        <position position="444"/>
    </location>
</feature>
<dbReference type="Gene3D" id="3.40.50.200">
    <property type="entry name" value="Peptidase S8/S53 domain"/>
    <property type="match status" value="1"/>
</dbReference>
<keyword evidence="2 5" id="KW-0645">Protease</keyword>
<feature type="active site" description="Charge relay system" evidence="5">
    <location>
        <position position="271"/>
    </location>
</feature>
<dbReference type="SUPFAM" id="SSF49299">
    <property type="entry name" value="PKD domain"/>
    <property type="match status" value="1"/>
</dbReference>
<dbReference type="InterPro" id="IPR013783">
    <property type="entry name" value="Ig-like_fold"/>
</dbReference>
<name>A0ABW8ZGB0_9BURK</name>
<evidence type="ECO:0000256" key="2">
    <source>
        <dbReference type="ARBA" id="ARBA00022670"/>
    </source>
</evidence>
<comment type="caution">
    <text evidence="8">The sequence shown here is derived from an EMBL/GenBank/DDBJ whole genome shotgun (WGS) entry which is preliminary data.</text>
</comment>
<evidence type="ECO:0000256" key="5">
    <source>
        <dbReference type="PROSITE-ProRule" id="PRU01240"/>
    </source>
</evidence>
<dbReference type="SUPFAM" id="SSF52743">
    <property type="entry name" value="Subtilisin-like"/>
    <property type="match status" value="1"/>
</dbReference>
<proteinExistence type="inferred from homology"/>
<evidence type="ECO:0000259" key="7">
    <source>
        <dbReference type="PROSITE" id="PS50093"/>
    </source>
</evidence>
<dbReference type="PROSITE" id="PS00138">
    <property type="entry name" value="SUBTILASE_SER"/>
    <property type="match status" value="1"/>
</dbReference>
<evidence type="ECO:0000256" key="4">
    <source>
        <dbReference type="ARBA" id="ARBA00022825"/>
    </source>
</evidence>
<dbReference type="PROSITE" id="PS00137">
    <property type="entry name" value="SUBTILASE_HIS"/>
    <property type="match status" value="1"/>
</dbReference>
<dbReference type="PANTHER" id="PTHR43806">
    <property type="entry name" value="PEPTIDASE S8"/>
    <property type="match status" value="1"/>
</dbReference>
<dbReference type="PROSITE" id="PS51892">
    <property type="entry name" value="SUBTILASE"/>
    <property type="match status" value="1"/>
</dbReference>
<dbReference type="InterPro" id="IPR050131">
    <property type="entry name" value="Peptidase_S8_subtilisin-like"/>
</dbReference>
<keyword evidence="4 5" id="KW-0720">Serine protease</keyword>
<keyword evidence="6" id="KW-0812">Transmembrane</keyword>
<dbReference type="PANTHER" id="PTHR43806:SF11">
    <property type="entry name" value="CEREVISIN-RELATED"/>
    <property type="match status" value="1"/>
</dbReference>
<sequence length="703" mass="72823">MRNTTRKRLHGWRSEPCQFHCSSTIKKQRGIVTCIVGTFLSLVLGGCGGGGGDTPAQQSKEPQTLEQTASMAAANPTVPLALSLKINASSLTADGSVDRFIIKYKDGTSERKSIAAVQSRLDKLGSALPATTRHVRRMGIGSDVVQTSRKLNTRDAKAFMRAIASDSDVEYVEPDAPLSASSAPNDPFYSLQWGLSSNEDPGQTDAGIRAENAWDITTGMGITIGLIDNGVTSHSDLNANILPQGRDFTYLDGPLDGSNPGIGRSCGVSYHGTLVAGVLAAVTNNGIGIAGIAPSAKIVSARALNECGTGLASAASDAIMWAASGSVSGIPTNLHPVSVINASLSGPGQCSRAFQDAIDYAATRGAVVVAGASNNNADAANYQPANCRGVIAVGNTQRDGLRAGDSNFGPIVDIAAPGTDIYSTSNTAAKSLGMESYAYASGTSMSAPMVSGVIALIQSVAPTPLTVAEIRTLITQHAQSFPKKLDHPLGSGILDAAAAVTAAKAGEIPAAADFKCTQGAGGMIVTCSDRSTARGTTQISSWAWNLGFGDPNNMMRTQSVNPYYDYEYPGTYNITLTVTDSMGTSSTLTRPFTVTAPETTDLTANVPATFSANIRVMRYFALNVPSGAKSVTFTLSQKNYSDIGTLFLRAGSPTTRNAVCESTAVRGEPATCTIQDPAAGIYYGAVNPSTALSGATIRGTYAQ</sequence>
<protein>
    <submittedName>
        <fullName evidence="8">S8 family serine peptidase</fullName>
    </submittedName>
</protein>
<gene>
    <name evidence="8" type="ORF">PQR66_02750</name>
</gene>
<dbReference type="InterPro" id="IPR015500">
    <property type="entry name" value="Peptidase_S8_subtilisin-rel"/>
</dbReference>
<evidence type="ECO:0000313" key="9">
    <source>
        <dbReference type="Proteomes" id="UP001629249"/>
    </source>
</evidence>
<reference evidence="8 9" key="1">
    <citation type="journal article" date="2024" name="Chem. Sci.">
        <title>Discovery of megapolipeptins by genome mining of a Burkholderiales bacteria collection.</title>
        <authorList>
            <person name="Paulo B.S."/>
            <person name="Recchia M.J.J."/>
            <person name="Lee S."/>
            <person name="Fergusson C.H."/>
            <person name="Romanowski S.B."/>
            <person name="Hernandez A."/>
            <person name="Krull N."/>
            <person name="Liu D.Y."/>
            <person name="Cavanagh H."/>
            <person name="Bos A."/>
            <person name="Gray C.A."/>
            <person name="Murphy B.T."/>
            <person name="Linington R.G."/>
            <person name="Eustaquio A.S."/>
        </authorList>
    </citation>
    <scope>NUCLEOTIDE SEQUENCE [LARGE SCALE GENOMIC DNA]</scope>
    <source>
        <strain evidence="8 9">RL16-012-BIC-B</strain>
    </source>
</reference>
<feature type="transmembrane region" description="Helical" evidence="6">
    <location>
        <begin position="30"/>
        <end position="51"/>
    </location>
</feature>
<dbReference type="InterPro" id="IPR023828">
    <property type="entry name" value="Peptidase_S8_Ser-AS"/>
</dbReference>
<dbReference type="PRINTS" id="PR00723">
    <property type="entry name" value="SUBTILISIN"/>
</dbReference>
<dbReference type="Pfam" id="PF00082">
    <property type="entry name" value="Peptidase_S8"/>
    <property type="match status" value="1"/>
</dbReference>
<dbReference type="InterPro" id="IPR000601">
    <property type="entry name" value="PKD_dom"/>
</dbReference>
<dbReference type="PROSITE" id="PS50093">
    <property type="entry name" value="PKD"/>
    <property type="match status" value="1"/>
</dbReference>
<keyword evidence="9" id="KW-1185">Reference proteome</keyword>
<dbReference type="RefSeq" id="WP_408332712.1">
    <property type="nucleotide sequence ID" value="NZ_JAQQFH010000031.1"/>
</dbReference>
<dbReference type="InterPro" id="IPR022409">
    <property type="entry name" value="PKD/Chitinase_dom"/>
</dbReference>
<evidence type="ECO:0000313" key="8">
    <source>
        <dbReference type="EMBL" id="MFL9881927.1"/>
    </source>
</evidence>
<dbReference type="SMART" id="SM00089">
    <property type="entry name" value="PKD"/>
    <property type="match status" value="1"/>
</dbReference>
<dbReference type="Gene3D" id="2.60.120.380">
    <property type="match status" value="1"/>
</dbReference>
<accession>A0ABW8ZGB0</accession>
<dbReference type="Proteomes" id="UP001629249">
    <property type="component" value="Unassembled WGS sequence"/>
</dbReference>
<dbReference type="InterPro" id="IPR022398">
    <property type="entry name" value="Peptidase_S8_His-AS"/>
</dbReference>